<evidence type="ECO:0000256" key="3">
    <source>
        <dbReference type="ARBA" id="ARBA00022617"/>
    </source>
</evidence>
<dbReference type="PRINTS" id="PR00463">
    <property type="entry name" value="EP450I"/>
</dbReference>
<evidence type="ECO:0000256" key="6">
    <source>
        <dbReference type="ARBA" id="ARBA00023004"/>
    </source>
</evidence>
<dbReference type="Gene3D" id="1.10.630.10">
    <property type="entry name" value="Cytochrome P450"/>
    <property type="match status" value="1"/>
</dbReference>
<keyword evidence="9" id="KW-0472">Membrane</keyword>
<dbReference type="PROSITE" id="PS00086">
    <property type="entry name" value="CYTOCHROME_P450"/>
    <property type="match status" value="1"/>
</dbReference>
<dbReference type="SUPFAM" id="SSF48264">
    <property type="entry name" value="Cytochrome P450"/>
    <property type="match status" value="2"/>
</dbReference>
<evidence type="ECO:0000313" key="10">
    <source>
        <dbReference type="EMBL" id="KAI6293452.1"/>
    </source>
</evidence>
<dbReference type="InterPro" id="IPR036396">
    <property type="entry name" value="Cyt_P450_sf"/>
</dbReference>
<dbReference type="Proteomes" id="UP001059893">
    <property type="component" value="Unassembled WGS sequence"/>
</dbReference>
<keyword evidence="9" id="KW-1133">Transmembrane helix</keyword>
<evidence type="ECO:0000256" key="7">
    <source>
        <dbReference type="ARBA" id="ARBA00023033"/>
    </source>
</evidence>
<evidence type="ECO:0000256" key="5">
    <source>
        <dbReference type="ARBA" id="ARBA00023002"/>
    </source>
</evidence>
<keyword evidence="6 8" id="KW-0408">Iron</keyword>
<keyword evidence="11" id="KW-1185">Reference proteome</keyword>
<keyword evidence="3 8" id="KW-0349">Heme</keyword>
<reference evidence="10" key="1">
    <citation type="submission" date="2021-01" db="EMBL/GenBank/DDBJ databases">
        <title>Deciphering the adaptive evolutionary patterns associated with biogeogrpahic diversity in the finger millet blast pathogen Magnaporthe oryzae in Eastern Africa.</title>
        <authorList>
            <person name="Onyema G."/>
            <person name="Shittu T.A."/>
            <person name="Dodsworth S."/>
            <person name="Devilliers S."/>
            <person name="Muthumeenakshi S."/>
            <person name="Sreenivasaprasad S."/>
        </authorList>
    </citation>
    <scope>NUCLEOTIDE SEQUENCE</scope>
    <source>
        <strain evidence="10">D15/s37</strain>
    </source>
</reference>
<evidence type="ECO:0000256" key="9">
    <source>
        <dbReference type="SAM" id="Phobius"/>
    </source>
</evidence>
<comment type="cofactor">
    <cofactor evidence="1">
        <name>heme</name>
        <dbReference type="ChEBI" id="CHEBI:30413"/>
    </cofactor>
</comment>
<dbReference type="PANTHER" id="PTHR46206:SF2">
    <property type="entry name" value="CYTOCHROME P450 MONOOXYGENASE AUSG-RELATED"/>
    <property type="match status" value="1"/>
</dbReference>
<gene>
    <name evidence="10" type="ORF">MCOR33_009131</name>
</gene>
<feature type="transmembrane region" description="Helical" evidence="9">
    <location>
        <begin position="29"/>
        <end position="48"/>
    </location>
</feature>
<evidence type="ECO:0000313" key="11">
    <source>
        <dbReference type="Proteomes" id="UP001059893"/>
    </source>
</evidence>
<evidence type="ECO:0000256" key="1">
    <source>
        <dbReference type="ARBA" id="ARBA00001971"/>
    </source>
</evidence>
<evidence type="ECO:0008006" key="12">
    <source>
        <dbReference type="Google" id="ProtNLM"/>
    </source>
</evidence>
<evidence type="ECO:0000256" key="4">
    <source>
        <dbReference type="ARBA" id="ARBA00022723"/>
    </source>
</evidence>
<name>A0ABQ8NAB2_PYRGI</name>
<proteinExistence type="inferred from homology"/>
<protein>
    <recommendedName>
        <fullName evidence="12">Cytochrome P450</fullName>
    </recommendedName>
</protein>
<dbReference type="Pfam" id="PF00067">
    <property type="entry name" value="p450"/>
    <property type="match status" value="2"/>
</dbReference>
<sequence>MASSSRLDLAWLQKRPVGQGFLEMSQSTIAVTLAALVLVPVIASYIFAGRKGGQEIPLMNPPGPFELAFSKGVQFAQQGLELYNKARKLFPGQPVKFITNIGTLTILPPDRAQEVKGIRSLDFRKSFSYSAPLSAPGGAALSTFDHPNEILQTVVSKYLTRRLNTVTGPLATEATFTINKDFGNSPDWTEVKMHDVGLDVVARLSSRVFLGSEICRNEEWLKLTKRITIVLNTVLQTARVYPSWLRPLVYRFGKHGRDMMAVTKRVNDFVNPIIEKRKIEKAECEARGELAPVYNDAIEWILSEHDPNDRVFKVADFQIALSVAAVHTTSDLLSHTMLTLAANPQHIEPLRKEIIQVLGTGGWKKTSLTSLRLLDSAVKEAQRLKPVQNGKKMAPPPRFIPQPIRPAGDNDYQTAGESFFDTVASNSLPENQTVSMQRLVTEDTTIEGGYTLRKGELVGVDTYPLRDPAKWPEPETFDPYRFYQARKQPGGEHKAQLVSVSPDHLTFGYGKHACPGRFFAANEVKLALCHLLLKYDWKLPEGGSAQPIMYGLDPIVNPGATVMFRRRKEELDLDSLLVDSEV</sequence>
<evidence type="ECO:0000256" key="2">
    <source>
        <dbReference type="ARBA" id="ARBA00010617"/>
    </source>
</evidence>
<keyword evidence="5 8" id="KW-0560">Oxidoreductase</keyword>
<comment type="similarity">
    <text evidence="2 8">Belongs to the cytochrome P450 family.</text>
</comment>
<dbReference type="InterPro" id="IPR017972">
    <property type="entry name" value="Cyt_P450_CS"/>
</dbReference>
<dbReference type="InterPro" id="IPR001128">
    <property type="entry name" value="Cyt_P450"/>
</dbReference>
<organism evidence="10 11">
    <name type="scientific">Pyricularia grisea</name>
    <name type="common">Crabgrass-specific blast fungus</name>
    <name type="synonym">Magnaporthe grisea</name>
    <dbReference type="NCBI Taxonomy" id="148305"/>
    <lineage>
        <taxon>Eukaryota</taxon>
        <taxon>Fungi</taxon>
        <taxon>Dikarya</taxon>
        <taxon>Ascomycota</taxon>
        <taxon>Pezizomycotina</taxon>
        <taxon>Sordariomycetes</taxon>
        <taxon>Sordariomycetidae</taxon>
        <taxon>Magnaporthales</taxon>
        <taxon>Pyriculariaceae</taxon>
        <taxon>Pyricularia</taxon>
    </lineage>
</organism>
<keyword evidence="7 8" id="KW-0503">Monooxygenase</keyword>
<dbReference type="PANTHER" id="PTHR46206">
    <property type="entry name" value="CYTOCHROME P450"/>
    <property type="match status" value="1"/>
</dbReference>
<accession>A0ABQ8NAB2</accession>
<dbReference type="EMBL" id="JABSND010000243">
    <property type="protein sequence ID" value="KAI6293452.1"/>
    <property type="molecule type" value="Genomic_DNA"/>
</dbReference>
<dbReference type="CDD" id="cd11041">
    <property type="entry name" value="CYP503A1-like"/>
    <property type="match status" value="1"/>
</dbReference>
<keyword evidence="9" id="KW-0812">Transmembrane</keyword>
<dbReference type="InterPro" id="IPR002401">
    <property type="entry name" value="Cyt_P450_E_grp-I"/>
</dbReference>
<evidence type="ECO:0000256" key="8">
    <source>
        <dbReference type="RuleBase" id="RU000461"/>
    </source>
</evidence>
<comment type="caution">
    <text evidence="10">The sequence shown here is derived from an EMBL/GenBank/DDBJ whole genome shotgun (WGS) entry which is preliminary data.</text>
</comment>
<keyword evidence="4 8" id="KW-0479">Metal-binding</keyword>